<proteinExistence type="predicted"/>
<sequence>MAAPVRVGGALYPFATARERRSSQPPTPPSAPRALPGTARVSDARGGGRAMAPIGRLTRRGREHQHCRSPLLQGLQGDPGVARRVTDSGSGSGRTVVLCARRGLQAGATLKVAPCERGEGRASVPSMAVLPGRRTEPRQPRSGRTRGKRGGATTGRARPAPLL</sequence>
<dbReference type="AlphaFoldDB" id="A0AAV7URS5"/>
<protein>
    <submittedName>
        <fullName evidence="2">Uncharacterized protein</fullName>
    </submittedName>
</protein>
<name>A0AAV7URS5_PLEWA</name>
<feature type="region of interest" description="Disordered" evidence="1">
    <location>
        <begin position="118"/>
        <end position="163"/>
    </location>
</feature>
<accession>A0AAV7URS5</accession>
<evidence type="ECO:0000256" key="1">
    <source>
        <dbReference type="SAM" id="MobiDB-lite"/>
    </source>
</evidence>
<dbReference type="EMBL" id="JANPWB010000005">
    <property type="protein sequence ID" value="KAJ1190659.1"/>
    <property type="molecule type" value="Genomic_DNA"/>
</dbReference>
<reference evidence="2" key="1">
    <citation type="journal article" date="2022" name="bioRxiv">
        <title>Sequencing and chromosome-scale assembly of the giantPleurodeles waltlgenome.</title>
        <authorList>
            <person name="Brown T."/>
            <person name="Elewa A."/>
            <person name="Iarovenko S."/>
            <person name="Subramanian E."/>
            <person name="Araus A.J."/>
            <person name="Petzold A."/>
            <person name="Susuki M."/>
            <person name="Suzuki K.-i.T."/>
            <person name="Hayashi T."/>
            <person name="Toyoda A."/>
            <person name="Oliveira C."/>
            <person name="Osipova E."/>
            <person name="Leigh N.D."/>
            <person name="Simon A."/>
            <person name="Yun M.H."/>
        </authorList>
    </citation>
    <scope>NUCLEOTIDE SEQUENCE</scope>
    <source>
        <strain evidence="2">20211129_DDA</strain>
        <tissue evidence="2">Liver</tissue>
    </source>
</reference>
<dbReference type="Proteomes" id="UP001066276">
    <property type="component" value="Chromosome 3_1"/>
</dbReference>
<evidence type="ECO:0000313" key="3">
    <source>
        <dbReference type="Proteomes" id="UP001066276"/>
    </source>
</evidence>
<feature type="compositionally biased region" description="Low complexity" evidence="1">
    <location>
        <begin position="154"/>
        <end position="163"/>
    </location>
</feature>
<comment type="caution">
    <text evidence="2">The sequence shown here is derived from an EMBL/GenBank/DDBJ whole genome shotgun (WGS) entry which is preliminary data.</text>
</comment>
<feature type="region of interest" description="Disordered" evidence="1">
    <location>
        <begin position="1"/>
        <end position="93"/>
    </location>
</feature>
<evidence type="ECO:0000313" key="2">
    <source>
        <dbReference type="EMBL" id="KAJ1190659.1"/>
    </source>
</evidence>
<organism evidence="2 3">
    <name type="scientific">Pleurodeles waltl</name>
    <name type="common">Iberian ribbed newt</name>
    <dbReference type="NCBI Taxonomy" id="8319"/>
    <lineage>
        <taxon>Eukaryota</taxon>
        <taxon>Metazoa</taxon>
        <taxon>Chordata</taxon>
        <taxon>Craniata</taxon>
        <taxon>Vertebrata</taxon>
        <taxon>Euteleostomi</taxon>
        <taxon>Amphibia</taxon>
        <taxon>Batrachia</taxon>
        <taxon>Caudata</taxon>
        <taxon>Salamandroidea</taxon>
        <taxon>Salamandridae</taxon>
        <taxon>Pleurodelinae</taxon>
        <taxon>Pleurodeles</taxon>
    </lineage>
</organism>
<feature type="compositionally biased region" description="Basic residues" evidence="1">
    <location>
        <begin position="57"/>
        <end position="67"/>
    </location>
</feature>
<gene>
    <name evidence="2" type="ORF">NDU88_007397</name>
</gene>
<keyword evidence="3" id="KW-1185">Reference proteome</keyword>